<comment type="caution">
    <text evidence="2">The sequence shown here is derived from an EMBL/GenBank/DDBJ whole genome shotgun (WGS) entry which is preliminary data.</text>
</comment>
<dbReference type="Proteomes" id="UP001519460">
    <property type="component" value="Unassembled WGS sequence"/>
</dbReference>
<keyword evidence="1" id="KW-0732">Signal</keyword>
<protein>
    <submittedName>
        <fullName evidence="2">Uncharacterized protein</fullName>
    </submittedName>
</protein>
<name>A0ABD0KUT8_9CAEN</name>
<evidence type="ECO:0000256" key="1">
    <source>
        <dbReference type="SAM" id="SignalP"/>
    </source>
</evidence>
<dbReference type="AlphaFoldDB" id="A0ABD0KUT8"/>
<feature type="chain" id="PRO_5044796927" evidence="1">
    <location>
        <begin position="21"/>
        <end position="88"/>
    </location>
</feature>
<keyword evidence="3" id="KW-1185">Reference proteome</keyword>
<proteinExistence type="predicted"/>
<feature type="non-terminal residue" evidence="2">
    <location>
        <position position="88"/>
    </location>
</feature>
<reference evidence="2 3" key="1">
    <citation type="journal article" date="2023" name="Sci. Data">
        <title>Genome assembly of the Korean intertidal mud-creeper Batillaria attramentaria.</title>
        <authorList>
            <person name="Patra A.K."/>
            <person name="Ho P.T."/>
            <person name="Jun S."/>
            <person name="Lee S.J."/>
            <person name="Kim Y."/>
            <person name="Won Y.J."/>
        </authorList>
    </citation>
    <scope>NUCLEOTIDE SEQUENCE [LARGE SCALE GENOMIC DNA]</scope>
    <source>
        <strain evidence="2">Wonlab-2016</strain>
    </source>
</reference>
<accession>A0ABD0KUT8</accession>
<dbReference type="EMBL" id="JACVVK020000122">
    <property type="protein sequence ID" value="KAK7490867.1"/>
    <property type="molecule type" value="Genomic_DNA"/>
</dbReference>
<evidence type="ECO:0000313" key="3">
    <source>
        <dbReference type="Proteomes" id="UP001519460"/>
    </source>
</evidence>
<sequence>MKSTTVTLILVLGLLLAVSAGPLAKPSIKDFLRKRDMHKSRADIGYVSTFARSTCLCGGSPGPGSRGFTAAYDNLYEENGNIRWAGFE</sequence>
<evidence type="ECO:0000313" key="2">
    <source>
        <dbReference type="EMBL" id="KAK7490867.1"/>
    </source>
</evidence>
<feature type="signal peptide" evidence="1">
    <location>
        <begin position="1"/>
        <end position="20"/>
    </location>
</feature>
<gene>
    <name evidence="2" type="ORF">BaRGS_00017923</name>
</gene>
<organism evidence="2 3">
    <name type="scientific">Batillaria attramentaria</name>
    <dbReference type="NCBI Taxonomy" id="370345"/>
    <lineage>
        <taxon>Eukaryota</taxon>
        <taxon>Metazoa</taxon>
        <taxon>Spiralia</taxon>
        <taxon>Lophotrochozoa</taxon>
        <taxon>Mollusca</taxon>
        <taxon>Gastropoda</taxon>
        <taxon>Caenogastropoda</taxon>
        <taxon>Sorbeoconcha</taxon>
        <taxon>Cerithioidea</taxon>
        <taxon>Batillariidae</taxon>
        <taxon>Batillaria</taxon>
    </lineage>
</organism>